<evidence type="ECO:0008006" key="3">
    <source>
        <dbReference type="Google" id="ProtNLM"/>
    </source>
</evidence>
<accession>A0A4Y8D326</accession>
<protein>
    <recommendedName>
        <fullName evidence="3">F-box domain-containing protein</fullName>
    </recommendedName>
</protein>
<evidence type="ECO:0000313" key="2">
    <source>
        <dbReference type="Proteomes" id="UP000297299"/>
    </source>
</evidence>
<comment type="caution">
    <text evidence="1">The sequence shown here is derived from an EMBL/GenBank/DDBJ whole genome shotgun (WGS) entry which is preliminary data.</text>
</comment>
<keyword evidence="2" id="KW-1185">Reference proteome</keyword>
<evidence type="ECO:0000313" key="1">
    <source>
        <dbReference type="EMBL" id="TEY65536.1"/>
    </source>
</evidence>
<reference evidence="1 2" key="1">
    <citation type="submission" date="2017-11" db="EMBL/GenBank/DDBJ databases">
        <title>Comparative genomics of Botrytis spp.</title>
        <authorList>
            <person name="Valero-Jimenez C.A."/>
            <person name="Tapia P."/>
            <person name="Veloso J."/>
            <person name="Silva-Moreno E."/>
            <person name="Staats M."/>
            <person name="Valdes J.H."/>
            <person name="Van Kan J.A.L."/>
        </authorList>
    </citation>
    <scope>NUCLEOTIDE SEQUENCE [LARGE SCALE GENOMIC DNA]</scope>
    <source>
        <strain evidence="1 2">MUCL2830</strain>
    </source>
</reference>
<dbReference type="PANTHER" id="PTHR42085">
    <property type="entry name" value="F-BOX DOMAIN-CONTAINING PROTEIN"/>
    <property type="match status" value="1"/>
</dbReference>
<proteinExistence type="predicted"/>
<gene>
    <name evidence="1" type="ORF">BOTCAL_0139g00030</name>
</gene>
<sequence>MEWDFNPHLLEDNRPTLSSFESSSKSPLGFLDLALEIRRMIYEEYFSVTELISFQTASSSSLALHLDKNYGLHTALLRVNNQVHSEAAPYLYSNPELNFVGIRPTKWLPTTDSALAYFLKKTCRVYKLDEDSMGMLKQISDRCTGLVTLRMELPEFRCRSEALDDHHSLRDEISTIGWLNEQLQVMPFLRDIVVHVQVFEKKLSYKFQDWRKQSQKLGWKFEITEYEGTGNKVDDYERYYDAAADLIYMQDRMHVLKRGYYIIRKTTNGEYEVDYELSHRVAHRKFEEGLLKSAKDEPTAIRKSHP</sequence>
<dbReference type="PANTHER" id="PTHR42085:SF1">
    <property type="entry name" value="F-BOX DOMAIN-CONTAINING PROTEIN"/>
    <property type="match status" value="1"/>
</dbReference>
<organism evidence="1 2">
    <name type="scientific">Botryotinia calthae</name>
    <dbReference type="NCBI Taxonomy" id="38488"/>
    <lineage>
        <taxon>Eukaryota</taxon>
        <taxon>Fungi</taxon>
        <taxon>Dikarya</taxon>
        <taxon>Ascomycota</taxon>
        <taxon>Pezizomycotina</taxon>
        <taxon>Leotiomycetes</taxon>
        <taxon>Helotiales</taxon>
        <taxon>Sclerotiniaceae</taxon>
        <taxon>Botryotinia</taxon>
    </lineage>
</organism>
<dbReference type="Proteomes" id="UP000297299">
    <property type="component" value="Unassembled WGS sequence"/>
</dbReference>
<name>A0A4Y8D326_9HELO</name>
<dbReference type="InterPro" id="IPR038883">
    <property type="entry name" value="AN11006-like"/>
</dbReference>
<dbReference type="EMBL" id="PHWZ01000139">
    <property type="protein sequence ID" value="TEY65536.1"/>
    <property type="molecule type" value="Genomic_DNA"/>
</dbReference>
<dbReference type="OrthoDB" id="62952at2759"/>
<dbReference type="AlphaFoldDB" id="A0A4Y8D326"/>